<sequence length="355" mass="38304">MRLIKVSQDPRDLSWEQALDQLEDDDVLMLAPGFYEIPFGQKLKNIVIKGTGTAADMTVLVGTVILDGRYLTLENLAVKTTAIAGALVRVYEGENAPYLTLRGCRLEAAEGERGTSLMALGPVWLEFYSCQVKGGIRLVGDEEQHVQISSSEIAATSAAFTGNGFGPLAISQSQIKGDFVLEESSAYEGHFDQTAFDQVISLSEGNDLYFTESALSLTLKNGQADLLNCDLPGTTLLEKANSAAFQNCTFKQFKQVSGSSNLTNCHLEAGEIMGQGKAVFCRPHFSCSEGTWLSLRDASQVRLQNALLNVAGSHLRLADKAGILGNVLESDQDQLLVKQTGQGKVKLTGIKCKLV</sequence>
<dbReference type="Proteomes" id="UP000292818">
    <property type="component" value="Unassembled WGS sequence"/>
</dbReference>
<comment type="caution">
    <text evidence="2">The sequence shown here is derived from an EMBL/GenBank/DDBJ whole genome shotgun (WGS) entry which is preliminary data.</text>
</comment>
<evidence type="ECO:0000313" key="1">
    <source>
        <dbReference type="EMBL" id="MDA3781616.1"/>
    </source>
</evidence>
<evidence type="ECO:0000313" key="3">
    <source>
        <dbReference type="Proteomes" id="UP000292818"/>
    </source>
</evidence>
<name>A0A2I1SJL3_9LACO</name>
<gene>
    <name evidence="2" type="ORF">LDELB18P1_0372</name>
    <name evidence="1" type="ORF">PF593_00275</name>
</gene>
<organism evidence="2 3">
    <name type="scientific">Lactobacillus delbrueckii</name>
    <dbReference type="NCBI Taxonomy" id="1584"/>
    <lineage>
        <taxon>Bacteria</taxon>
        <taxon>Bacillati</taxon>
        <taxon>Bacillota</taxon>
        <taxon>Bacilli</taxon>
        <taxon>Lactobacillales</taxon>
        <taxon>Lactobacillaceae</taxon>
        <taxon>Lactobacillus</taxon>
    </lineage>
</organism>
<dbReference type="AlphaFoldDB" id="A0A2I1SJL3"/>
<accession>A0A2I1SJL3</accession>
<dbReference type="InterPro" id="IPR011050">
    <property type="entry name" value="Pectin_lyase_fold/virulence"/>
</dbReference>
<dbReference type="RefSeq" id="WP_003616987.1">
    <property type="nucleotide sequence ID" value="NZ_BNHR01000031.1"/>
</dbReference>
<protein>
    <submittedName>
        <fullName evidence="2">Uncharacterized protein</fullName>
    </submittedName>
</protein>
<dbReference type="EMBL" id="SETJ01000015">
    <property type="protein sequence ID" value="RZM17269.1"/>
    <property type="molecule type" value="Genomic_DNA"/>
</dbReference>
<dbReference type="EMBL" id="JAQIEV010000001">
    <property type="protein sequence ID" value="MDA3781616.1"/>
    <property type="molecule type" value="Genomic_DNA"/>
</dbReference>
<evidence type="ECO:0000313" key="2">
    <source>
        <dbReference type="EMBL" id="RZM17269.1"/>
    </source>
</evidence>
<proteinExistence type="predicted"/>
<reference evidence="2 3" key="1">
    <citation type="submission" date="2019-01" db="EMBL/GenBank/DDBJ databases">
        <title>Colonization of the human gut by bovine bacteria present in Parmesan cheese.</title>
        <authorList>
            <person name="Lugli G.A."/>
            <person name="Milani C."/>
        </authorList>
    </citation>
    <scope>NUCLEOTIDE SEQUENCE [LARGE SCALE GENOMIC DNA]</scope>
    <source>
        <strain evidence="2 3">LDELB18P1</strain>
    </source>
</reference>
<reference evidence="1 4" key="2">
    <citation type="submission" date="2023-01" db="EMBL/GenBank/DDBJ databases">
        <title>Sequencing of the bacterial strains from artisanal fermented milk Matsoni.</title>
        <authorList>
            <person name="Rozman V."/>
            <person name="Accetto T."/>
            <person name="Bogovic Matijasic B."/>
        </authorList>
    </citation>
    <scope>NUCLEOTIDE SEQUENCE [LARGE SCALE GENOMIC DNA]</scope>
    <source>
        <strain evidence="1">Lbl143</strain>
        <strain evidence="4">lbl143</strain>
    </source>
</reference>
<evidence type="ECO:0000313" key="4">
    <source>
        <dbReference type="Proteomes" id="UP001213083"/>
    </source>
</evidence>
<dbReference type="Proteomes" id="UP001213083">
    <property type="component" value="Unassembled WGS sequence"/>
</dbReference>
<dbReference type="SUPFAM" id="SSF51126">
    <property type="entry name" value="Pectin lyase-like"/>
    <property type="match status" value="1"/>
</dbReference>